<comment type="caution">
    <text evidence="1">The sequence shown here is derived from an EMBL/GenBank/DDBJ whole genome shotgun (WGS) entry which is preliminary data.</text>
</comment>
<dbReference type="Gene3D" id="3.30.420.240">
    <property type="match status" value="1"/>
</dbReference>
<evidence type="ECO:0000313" key="2">
    <source>
        <dbReference type="Proteomes" id="UP000219058"/>
    </source>
</evidence>
<dbReference type="RefSeq" id="WP_097550218.1">
    <property type="nucleotide sequence ID" value="NZ_NSLY01000016.1"/>
</dbReference>
<accession>A0A2A6EFR2</accession>
<sequence>MVRAQESKKQSGVSTYVKKILSDNDKRNEENGRTFNPITGEGSIGERKKVVIKDHPLPTQYLPVGMLEVPLVKLIVKHKSMKVFCEKELDAEYTEENRLKIIEQIVRIRIQYDFAFWAALLVYIKNKGGGEDVLFRLTRPQRRFVEKLEELRLANKPIRLILLKARQWGGSTTSQLYMAWLQLVHKVGLNSLIIAHQGTASDEIKDMFDRMIKAYPIKMLHELGEIYSPNEPKLVGVGKSGAIYRVPQRNCKIKIGTAERPDSCRGGDYNLVHLSEVGVWKTTDGKKPEDIVRSACSGIQLKPYTMIVYESTANGTGNFFQREYDAAKKGVSQFQALFISWFDIDIYSLPFNSESEKADFAINLWKNRNNTNVNNEREENGKYLWYLWELGATLEAIHWYVEERKGKPDHATMASEYPSDDVEAFVHSGTRVFDKYLVAKLKKTCCPPQFVGDMVADGDEGKDAFKGLRFIEDNQGCLWIWKKPEIWANERVTNRYLVVVDIGGRSAKADYSVITVFDRFYMIDGDKPSVVAQWYGHTDMDILAWKSAQIAAYYDNALLVIESNTLETKDKDRVVDGVQAPFILDQIKDVYPNLYARKQSAEAIAEGAPKHYGWHTNVSTKPMIISTLVKVIRKQMYVERDERCLDEYLFYERKKNVSFGAILGKHDDLLMTRAIGLHICYYEMDIPKIIVTTKRMENSRLHKKVISEASI</sequence>
<evidence type="ECO:0000313" key="1">
    <source>
        <dbReference type="EMBL" id="PDP60146.1"/>
    </source>
</evidence>
<dbReference type="EMBL" id="NSLY01000016">
    <property type="protein sequence ID" value="PDP60146.1"/>
    <property type="molecule type" value="Genomic_DNA"/>
</dbReference>
<reference evidence="1 2" key="1">
    <citation type="submission" date="2017-09" db="EMBL/GenBank/DDBJ databases">
        <title>Phase variable restriction modification systems are present in the genome sequences of periodontal pathogens Prevotella intermedia, Tannerella forsythia and Porphyromonas gingivalis.</title>
        <authorList>
            <person name="Haigh R.D."/>
            <person name="Crawford L."/>
            <person name="Ralph J."/>
            <person name="Wanford J."/>
            <person name="Vartoukian S.R."/>
            <person name="Hijazib K."/>
            <person name="Wade W."/>
            <person name="Oggioni M.R."/>
        </authorList>
    </citation>
    <scope>NUCLEOTIDE SEQUENCE [LARGE SCALE GENOMIC DNA]</scope>
    <source>
        <strain evidence="1 2">WW2834</strain>
    </source>
</reference>
<name>A0A2A6EFR2_PREIN</name>
<gene>
    <name evidence="1" type="ORF">CLI71_06890</name>
</gene>
<dbReference type="Proteomes" id="UP000219058">
    <property type="component" value="Unassembled WGS sequence"/>
</dbReference>
<dbReference type="AlphaFoldDB" id="A0A2A6EFR2"/>
<dbReference type="Gene3D" id="3.40.50.300">
    <property type="entry name" value="P-loop containing nucleotide triphosphate hydrolases"/>
    <property type="match status" value="1"/>
</dbReference>
<proteinExistence type="predicted"/>
<dbReference type="InterPro" id="IPR027417">
    <property type="entry name" value="P-loop_NTPase"/>
</dbReference>
<protein>
    <submittedName>
        <fullName evidence="1">Terminase</fullName>
    </submittedName>
</protein>
<organism evidence="1 2">
    <name type="scientific">Prevotella intermedia</name>
    <dbReference type="NCBI Taxonomy" id="28131"/>
    <lineage>
        <taxon>Bacteria</taxon>
        <taxon>Pseudomonadati</taxon>
        <taxon>Bacteroidota</taxon>
        <taxon>Bacteroidia</taxon>
        <taxon>Bacteroidales</taxon>
        <taxon>Prevotellaceae</taxon>
        <taxon>Prevotella</taxon>
    </lineage>
</organism>